<dbReference type="Proteomes" id="UP000262607">
    <property type="component" value="Chromosome"/>
</dbReference>
<keyword evidence="1" id="KW-0812">Transmembrane</keyword>
<keyword evidence="1" id="KW-0472">Membrane</keyword>
<dbReference type="RefSeq" id="WP_110477623.1">
    <property type="nucleotide sequence ID" value="NZ_AP014610.1"/>
</dbReference>
<protein>
    <submittedName>
        <fullName evidence="2">Cbb3-type cytochrome c oxidase subunit CcoQ</fullName>
    </submittedName>
</protein>
<sequence>MINFLKQNFITEKYIGIFQSIMLILFFIAFLFILFLVFIKSEKYYKEVSIIPLEGKK</sequence>
<dbReference type="EMBL" id="AP014610">
    <property type="protein sequence ID" value="BBA17719.1"/>
    <property type="molecule type" value="Genomic_DNA"/>
</dbReference>
<evidence type="ECO:0000313" key="3">
    <source>
        <dbReference type="Proteomes" id="UP000262607"/>
    </source>
</evidence>
<proteinExistence type="predicted"/>
<dbReference type="AlphaFoldDB" id="A0AAD1CLR0"/>
<keyword evidence="1" id="KW-1133">Transmembrane helix</keyword>
<reference evidence="2 3" key="1">
    <citation type="submission" date="2014-06" db="EMBL/GenBank/DDBJ databases">
        <title>Genome sequence of the intracellular symbiont Blattabacterium cuenoti, strain CPU2 from the wood feeding cockroach Cryptocercus punctulatus.</title>
        <authorList>
            <person name="Kinjo Y."/>
            <person name="Ohkuma M."/>
            <person name="Tokuda G."/>
        </authorList>
    </citation>
    <scope>NUCLEOTIDE SEQUENCE [LARGE SCALE GENOMIC DNA]</scope>
    <source>
        <strain evidence="2 3">CPU2</strain>
    </source>
</reference>
<accession>A0AAD1CLR0</accession>
<feature type="transmembrane region" description="Helical" evidence="1">
    <location>
        <begin position="14"/>
        <end position="39"/>
    </location>
</feature>
<evidence type="ECO:0000313" key="2">
    <source>
        <dbReference type="EMBL" id="BBA17719.1"/>
    </source>
</evidence>
<evidence type="ECO:0000256" key="1">
    <source>
        <dbReference type="SAM" id="Phobius"/>
    </source>
</evidence>
<organism evidence="2 3">
    <name type="scientific">Blattabacterium punctulatus CPU2</name>
    <dbReference type="NCBI Taxonomy" id="1457032"/>
    <lineage>
        <taxon>Bacteria</taxon>
        <taxon>Pseudomonadati</taxon>
        <taxon>Bacteroidota</taxon>
        <taxon>Flavobacteriia</taxon>
        <taxon>Flavobacteriales</taxon>
        <taxon>Blattabacteriaceae</taxon>
        <taxon>Blattabacterium</taxon>
    </lineage>
</organism>
<gene>
    <name evidence="2" type="primary">ccoQ</name>
    <name evidence="2" type="ORF">CPU2_211</name>
</gene>
<name>A0AAD1CLR0_9FLAO</name>